<accession>A0A0P1A9W0</accession>
<evidence type="ECO:0000256" key="8">
    <source>
        <dbReference type="ARBA" id="ARBA00023273"/>
    </source>
</evidence>
<dbReference type="Pfam" id="PF06098">
    <property type="entry name" value="Radial_spoke_3"/>
    <property type="match status" value="1"/>
</dbReference>
<keyword evidence="3" id="KW-0963">Cytoplasm</keyword>
<sequence>MQTGGYEFSTAPRSVATRRIKSSTIVNGDGERSQNIMFNKRVHRGSAYVIREETPDSPGRRGGESRKLNTLTTRAARYQKQEQQRLQDQPPTTPPPINGRTHMDVQTDSYLEELTDRIPEVDVDTQTDALLNLHPPITFVPLPSGVDVATQIEINDLFDFDLEVEPILEVLVGKGLELGMLELLEENELQDIFQRQQLFEQARNAELVEVQRLEAEAKRRFAEKQRRLDQETARIAAQAELEEKVAARASAKNYLTSLHAQVFDTLVESGYFFDPLAKDIKVNFLPELFENAASRAHQLDVGRRLLDTILIDALERAN</sequence>
<dbReference type="RefSeq" id="XP_024573887.1">
    <property type="nucleotide sequence ID" value="XM_024722852.1"/>
</dbReference>
<keyword evidence="5 11" id="KW-0282">Flagellum</keyword>
<feature type="coiled-coil region" evidence="9">
    <location>
        <begin position="205"/>
        <end position="234"/>
    </location>
</feature>
<dbReference type="AlphaFoldDB" id="A0A0P1A9W0"/>
<evidence type="ECO:0000256" key="7">
    <source>
        <dbReference type="ARBA" id="ARBA00023212"/>
    </source>
</evidence>
<dbReference type="OMA" id="QDEGWFA"/>
<evidence type="ECO:0000256" key="10">
    <source>
        <dbReference type="SAM" id="MobiDB-lite"/>
    </source>
</evidence>
<dbReference type="OrthoDB" id="313308at2759"/>
<evidence type="ECO:0000256" key="3">
    <source>
        <dbReference type="ARBA" id="ARBA00022490"/>
    </source>
</evidence>
<evidence type="ECO:0000313" key="11">
    <source>
        <dbReference type="EMBL" id="CEG37518.1"/>
    </source>
</evidence>
<organism evidence="11 12">
    <name type="scientific">Plasmopara halstedii</name>
    <name type="common">Downy mildew of sunflower</name>
    <dbReference type="NCBI Taxonomy" id="4781"/>
    <lineage>
        <taxon>Eukaryota</taxon>
        <taxon>Sar</taxon>
        <taxon>Stramenopiles</taxon>
        <taxon>Oomycota</taxon>
        <taxon>Peronosporomycetes</taxon>
        <taxon>Peronosporales</taxon>
        <taxon>Peronosporaceae</taxon>
        <taxon>Plasmopara</taxon>
    </lineage>
</organism>
<feature type="compositionally biased region" description="Basic and acidic residues" evidence="10">
    <location>
        <begin position="52"/>
        <end position="67"/>
    </location>
</feature>
<keyword evidence="8" id="KW-0966">Cell projection</keyword>
<comment type="subcellular location">
    <subcellularLocation>
        <location evidence="1">Cytoplasm</location>
        <location evidence="1">Cytoskeleton</location>
        <location evidence="1">Flagellum axoneme</location>
    </subcellularLocation>
</comment>
<reference evidence="12" key="1">
    <citation type="submission" date="2014-09" db="EMBL/GenBank/DDBJ databases">
        <authorList>
            <person name="Sharma Rahul"/>
            <person name="Thines Marco"/>
        </authorList>
    </citation>
    <scope>NUCLEOTIDE SEQUENCE [LARGE SCALE GENOMIC DNA]</scope>
</reference>
<evidence type="ECO:0000256" key="6">
    <source>
        <dbReference type="ARBA" id="ARBA00023069"/>
    </source>
</evidence>
<feature type="region of interest" description="Disordered" evidence="10">
    <location>
        <begin position="78"/>
        <end position="102"/>
    </location>
</feature>
<dbReference type="InterPro" id="IPR009290">
    <property type="entry name" value="Radial_spoke_3"/>
</dbReference>
<keyword evidence="6" id="KW-0969">Cilium</keyword>
<evidence type="ECO:0000256" key="1">
    <source>
        <dbReference type="ARBA" id="ARBA00004611"/>
    </source>
</evidence>
<proteinExistence type="inferred from homology"/>
<keyword evidence="12" id="KW-1185">Reference proteome</keyword>
<evidence type="ECO:0000313" key="12">
    <source>
        <dbReference type="Proteomes" id="UP000054928"/>
    </source>
</evidence>
<keyword evidence="4" id="KW-0597">Phosphoprotein</keyword>
<evidence type="ECO:0000256" key="2">
    <source>
        <dbReference type="ARBA" id="ARBA00006737"/>
    </source>
</evidence>
<keyword evidence="9" id="KW-0175">Coiled coil</keyword>
<keyword evidence="7" id="KW-0206">Cytoskeleton</keyword>
<dbReference type="STRING" id="4781.A0A0P1A9W0"/>
<evidence type="ECO:0000256" key="9">
    <source>
        <dbReference type="SAM" id="Coils"/>
    </source>
</evidence>
<evidence type="ECO:0000256" key="4">
    <source>
        <dbReference type="ARBA" id="ARBA00022553"/>
    </source>
</evidence>
<dbReference type="PANTHER" id="PTHR21648">
    <property type="entry name" value="FLAGELLAR RADIAL SPOKE PROTEIN 3"/>
    <property type="match status" value="1"/>
</dbReference>
<dbReference type="EMBL" id="CCYD01000288">
    <property type="protein sequence ID" value="CEG37518.1"/>
    <property type="molecule type" value="Genomic_DNA"/>
</dbReference>
<protein>
    <submittedName>
        <fullName evidence="11">Flagellar radial spoke protein</fullName>
    </submittedName>
</protein>
<dbReference type="Proteomes" id="UP000054928">
    <property type="component" value="Unassembled WGS sequence"/>
</dbReference>
<feature type="region of interest" description="Disordered" evidence="10">
    <location>
        <begin position="52"/>
        <end position="71"/>
    </location>
</feature>
<evidence type="ECO:0000256" key="5">
    <source>
        <dbReference type="ARBA" id="ARBA00022846"/>
    </source>
</evidence>
<dbReference type="GO" id="GO:0005929">
    <property type="term" value="C:cilium"/>
    <property type="evidence" value="ECO:0007669"/>
    <property type="project" value="TreeGrafter"/>
</dbReference>
<dbReference type="GeneID" id="36400354"/>
<comment type="similarity">
    <text evidence="2">Belongs to the flagellar radial spoke RSP3 family.</text>
</comment>
<dbReference type="PANTHER" id="PTHR21648:SF0">
    <property type="entry name" value="RADIAL SPOKE HEAD PROTEIN 3 HOMOLOG"/>
    <property type="match status" value="1"/>
</dbReference>
<name>A0A0P1A9W0_PLAHL</name>